<proteinExistence type="predicted"/>
<dbReference type="EMBL" id="JAGFBR010000008">
    <property type="protein sequence ID" value="KAH0463175.1"/>
    <property type="molecule type" value="Genomic_DNA"/>
</dbReference>
<dbReference type="AlphaFoldDB" id="A0AAV7H6L3"/>
<dbReference type="Proteomes" id="UP000775213">
    <property type="component" value="Unassembled WGS sequence"/>
</dbReference>
<accession>A0AAV7H6L3</accession>
<organism evidence="1 2">
    <name type="scientific">Dendrobium chrysotoxum</name>
    <name type="common">Orchid</name>
    <dbReference type="NCBI Taxonomy" id="161865"/>
    <lineage>
        <taxon>Eukaryota</taxon>
        <taxon>Viridiplantae</taxon>
        <taxon>Streptophyta</taxon>
        <taxon>Embryophyta</taxon>
        <taxon>Tracheophyta</taxon>
        <taxon>Spermatophyta</taxon>
        <taxon>Magnoliopsida</taxon>
        <taxon>Liliopsida</taxon>
        <taxon>Asparagales</taxon>
        <taxon>Orchidaceae</taxon>
        <taxon>Epidendroideae</taxon>
        <taxon>Malaxideae</taxon>
        <taxon>Dendrobiinae</taxon>
        <taxon>Dendrobium</taxon>
    </lineage>
</organism>
<evidence type="ECO:0000313" key="2">
    <source>
        <dbReference type="Proteomes" id="UP000775213"/>
    </source>
</evidence>
<comment type="caution">
    <text evidence="1">The sequence shown here is derived from an EMBL/GenBank/DDBJ whole genome shotgun (WGS) entry which is preliminary data.</text>
</comment>
<name>A0AAV7H6L3_DENCH</name>
<gene>
    <name evidence="1" type="ORF">IEQ34_007757</name>
</gene>
<sequence>MKCPENKKVPLIVFLFEGEDKRWWIGKRREKFHDSPISRNDLTIPQLRQDMNRKRAYKEVIRGESSEKKSRFANFMRGLIVPIGNVSKYP</sequence>
<keyword evidence="2" id="KW-1185">Reference proteome</keyword>
<protein>
    <submittedName>
        <fullName evidence="1">Uncharacterized protein</fullName>
    </submittedName>
</protein>
<reference evidence="1 2" key="1">
    <citation type="journal article" date="2021" name="Hortic Res">
        <title>Chromosome-scale assembly of the Dendrobium chrysotoxum genome enhances the understanding of orchid evolution.</title>
        <authorList>
            <person name="Zhang Y."/>
            <person name="Zhang G.Q."/>
            <person name="Zhang D."/>
            <person name="Liu X.D."/>
            <person name="Xu X.Y."/>
            <person name="Sun W.H."/>
            <person name="Yu X."/>
            <person name="Zhu X."/>
            <person name="Wang Z.W."/>
            <person name="Zhao X."/>
            <person name="Zhong W.Y."/>
            <person name="Chen H."/>
            <person name="Yin W.L."/>
            <person name="Huang T."/>
            <person name="Niu S.C."/>
            <person name="Liu Z.J."/>
        </authorList>
    </citation>
    <scope>NUCLEOTIDE SEQUENCE [LARGE SCALE GENOMIC DNA]</scope>
    <source>
        <strain evidence="1">Lindl</strain>
    </source>
</reference>
<evidence type="ECO:0000313" key="1">
    <source>
        <dbReference type="EMBL" id="KAH0463175.1"/>
    </source>
</evidence>